<reference evidence="2 3" key="1">
    <citation type="journal article" date="2012" name="Stand. Genomic Sci.">
        <title>Complete genome sequence of Terriglobus saanensis type strain SP1PR4(T), an Acidobacteria from tundra soil.</title>
        <authorList>
            <person name="Rawat S.R."/>
            <person name="Mannisto M.K."/>
            <person name="Starovoytov V."/>
            <person name="Goodwin L."/>
            <person name="Nolan M."/>
            <person name="Hauser L."/>
            <person name="Land M."/>
            <person name="Davenport K.W."/>
            <person name="Woyke T."/>
            <person name="Haggblom M.M."/>
        </authorList>
    </citation>
    <scope>NUCLEOTIDE SEQUENCE</scope>
    <source>
        <strain evidence="3">ATCC BAA-1853 / DSM 23119 / SP1PR4</strain>
    </source>
</reference>
<sequence>MRIFRIVVGALLGYILSAATSIAWFLFTHHAPTAPATVLYMALTAIYGIACSIVVGYLAARIGGNIASAYGVAFLLVFLSLWSIFESHPTHAAPAEYLWSILISMLLMAPATVVGGHLLRNRIPTG</sequence>
<keyword evidence="1" id="KW-0472">Membrane</keyword>
<protein>
    <submittedName>
        <fullName evidence="2">Uncharacterized protein</fullName>
    </submittedName>
</protein>
<accession>E8UXA8</accession>
<evidence type="ECO:0000313" key="2">
    <source>
        <dbReference type="EMBL" id="ADV84132.1"/>
    </source>
</evidence>
<name>E8UXA8_TERSS</name>
<dbReference type="KEGG" id="tsa:AciPR4_3378"/>
<keyword evidence="1" id="KW-1133">Transmembrane helix</keyword>
<evidence type="ECO:0000313" key="3">
    <source>
        <dbReference type="Proteomes" id="UP000006844"/>
    </source>
</evidence>
<keyword evidence="3" id="KW-1185">Reference proteome</keyword>
<dbReference type="Proteomes" id="UP000006844">
    <property type="component" value="Chromosome"/>
</dbReference>
<keyword evidence="1" id="KW-0812">Transmembrane</keyword>
<dbReference type="HOGENOM" id="CLU_1980519_0_0_0"/>
<feature type="transmembrane region" description="Helical" evidence="1">
    <location>
        <begin position="67"/>
        <end position="85"/>
    </location>
</feature>
<feature type="transmembrane region" description="Helical" evidence="1">
    <location>
        <begin position="97"/>
        <end position="119"/>
    </location>
</feature>
<dbReference type="OrthoDB" id="9887908at2"/>
<evidence type="ECO:0000256" key="1">
    <source>
        <dbReference type="SAM" id="Phobius"/>
    </source>
</evidence>
<proteinExistence type="predicted"/>
<feature type="transmembrane region" description="Helical" evidence="1">
    <location>
        <begin position="39"/>
        <end position="60"/>
    </location>
</feature>
<gene>
    <name evidence="2" type="ordered locus">AciPR4_3378</name>
</gene>
<dbReference type="AlphaFoldDB" id="E8UXA8"/>
<organism evidence="2 3">
    <name type="scientific">Terriglobus saanensis (strain ATCC BAA-1853 / DSM 23119 / SP1PR4)</name>
    <dbReference type="NCBI Taxonomy" id="401053"/>
    <lineage>
        <taxon>Bacteria</taxon>
        <taxon>Pseudomonadati</taxon>
        <taxon>Acidobacteriota</taxon>
        <taxon>Terriglobia</taxon>
        <taxon>Terriglobales</taxon>
        <taxon>Acidobacteriaceae</taxon>
        <taxon>Terriglobus</taxon>
    </lineage>
</organism>
<feature type="transmembrane region" description="Helical" evidence="1">
    <location>
        <begin position="7"/>
        <end position="27"/>
    </location>
</feature>
<dbReference type="EMBL" id="CP002467">
    <property type="protein sequence ID" value="ADV84132.1"/>
    <property type="molecule type" value="Genomic_DNA"/>
</dbReference>